<evidence type="ECO:0000313" key="15">
    <source>
        <dbReference type="Proteomes" id="UP000036987"/>
    </source>
</evidence>
<name>A0A0K9P775_ZOSMR</name>
<evidence type="ECO:0000256" key="8">
    <source>
        <dbReference type="PROSITE-ProRule" id="PRU00358"/>
    </source>
</evidence>
<dbReference type="InterPro" id="IPR003616">
    <property type="entry name" value="Post-SET_dom"/>
</dbReference>
<dbReference type="GO" id="GO:0005634">
    <property type="term" value="C:nucleus"/>
    <property type="evidence" value="ECO:0007669"/>
    <property type="project" value="UniProtKB-SubCell"/>
</dbReference>
<dbReference type="SUPFAM" id="SSF82199">
    <property type="entry name" value="SET domain"/>
    <property type="match status" value="1"/>
</dbReference>
<evidence type="ECO:0000256" key="6">
    <source>
        <dbReference type="ARBA" id="ARBA00022853"/>
    </source>
</evidence>
<organism evidence="14 15">
    <name type="scientific">Zostera marina</name>
    <name type="common">Eelgrass</name>
    <dbReference type="NCBI Taxonomy" id="29655"/>
    <lineage>
        <taxon>Eukaryota</taxon>
        <taxon>Viridiplantae</taxon>
        <taxon>Streptophyta</taxon>
        <taxon>Embryophyta</taxon>
        <taxon>Tracheophyta</taxon>
        <taxon>Spermatophyta</taxon>
        <taxon>Magnoliopsida</taxon>
        <taxon>Liliopsida</taxon>
        <taxon>Zosteraceae</taxon>
        <taxon>Zostera</taxon>
    </lineage>
</organism>
<feature type="domain" description="Pre-SET" evidence="11">
    <location>
        <begin position="328"/>
        <end position="390"/>
    </location>
</feature>
<keyword evidence="2" id="KW-0158">Chromosome</keyword>
<evidence type="ECO:0000256" key="5">
    <source>
        <dbReference type="ARBA" id="ARBA00022691"/>
    </source>
</evidence>
<dbReference type="AlphaFoldDB" id="A0A0K9P775"/>
<evidence type="ECO:0000259" key="10">
    <source>
        <dbReference type="PROSITE" id="PS50280"/>
    </source>
</evidence>
<dbReference type="GO" id="GO:0032259">
    <property type="term" value="P:methylation"/>
    <property type="evidence" value="ECO:0007669"/>
    <property type="project" value="UniProtKB-KW"/>
</dbReference>
<dbReference type="SMART" id="SM00466">
    <property type="entry name" value="SRA"/>
    <property type="match status" value="1"/>
</dbReference>
<keyword evidence="5" id="KW-0949">S-adenosyl-L-methionine</keyword>
<dbReference type="PROSITE" id="PS51575">
    <property type="entry name" value="SAM_MT43_SUVAR39_2"/>
    <property type="match status" value="1"/>
</dbReference>
<dbReference type="InterPro" id="IPR025794">
    <property type="entry name" value="H3-K9-MeTrfase_plant"/>
</dbReference>
<dbReference type="Pfam" id="PF00856">
    <property type="entry name" value="SET"/>
    <property type="match status" value="1"/>
</dbReference>
<dbReference type="InterPro" id="IPR003105">
    <property type="entry name" value="SRA_YDG"/>
</dbReference>
<comment type="caution">
    <text evidence="14">The sequence shown here is derived from an EMBL/GenBank/DDBJ whole genome shotgun (WGS) entry which is preliminary data.</text>
</comment>
<evidence type="ECO:0000256" key="7">
    <source>
        <dbReference type="ARBA" id="ARBA00023242"/>
    </source>
</evidence>
<evidence type="ECO:0000256" key="2">
    <source>
        <dbReference type="ARBA" id="ARBA00022454"/>
    </source>
</evidence>
<accession>A0A0K9P775</accession>
<gene>
    <name evidence="14" type="ORF">ZOSMA_34G01310</name>
</gene>
<dbReference type="Pfam" id="PF02182">
    <property type="entry name" value="SAD_SRA"/>
    <property type="match status" value="1"/>
</dbReference>
<dbReference type="GO" id="GO:0008270">
    <property type="term" value="F:zinc ion binding"/>
    <property type="evidence" value="ECO:0007669"/>
    <property type="project" value="InterPro"/>
</dbReference>
<keyword evidence="3 14" id="KW-0489">Methyltransferase</keyword>
<evidence type="ECO:0000256" key="3">
    <source>
        <dbReference type="ARBA" id="ARBA00022603"/>
    </source>
</evidence>
<dbReference type="GO" id="GO:0042054">
    <property type="term" value="F:histone methyltransferase activity"/>
    <property type="evidence" value="ECO:0000318"/>
    <property type="project" value="GO_Central"/>
</dbReference>
<feature type="domain" description="YDG" evidence="13">
    <location>
        <begin position="95"/>
        <end position="250"/>
    </location>
</feature>
<evidence type="ECO:0000259" key="11">
    <source>
        <dbReference type="PROSITE" id="PS50867"/>
    </source>
</evidence>
<feature type="compositionally biased region" description="Basic and acidic residues" evidence="9">
    <location>
        <begin position="35"/>
        <end position="44"/>
    </location>
</feature>
<dbReference type="SUPFAM" id="SSF88697">
    <property type="entry name" value="PUA domain-like"/>
    <property type="match status" value="1"/>
</dbReference>
<dbReference type="Pfam" id="PF05033">
    <property type="entry name" value="Pre-SET"/>
    <property type="match status" value="1"/>
</dbReference>
<dbReference type="Gene3D" id="2.170.270.10">
    <property type="entry name" value="SET domain"/>
    <property type="match status" value="1"/>
</dbReference>
<evidence type="ECO:0000256" key="4">
    <source>
        <dbReference type="ARBA" id="ARBA00022679"/>
    </source>
</evidence>
<sequence>METEAHLRVKNVIRLYNRLYLHHVQEEEKRCDAVKKARESETSKVKKNSKSRPSKKLKLSLKEVIVKRPSNRPDLKAMTEMKEKKIILYPIRKIGNLAGIEVGYKFYSRCEMVAVGFHQHWLSGIDYISKSYSKKEEYLEYPLPLAVCIVMSGQYEDDVDDSHDVVYTGQGGNDGLGNKRQNGDQQMLRGNLALKNNMIFEKPVRVVRGHACQGSFSGKVYTYDGLYKVVDQWAEKGNSGYTVFRYRLHRLENQSPLTTSQVLFTRSQVPGSIKEIRGLAVSDITQGLERISIPATNVIDDTLVGPLDFEYCHTLRVADNITLPPIASGCKCKGSCTDPNVCACATLNGSDFPYVQRDGGRLIEAKGVVFECGPNCGCDPNCLNRTSQKGLKYRLEVFKTPSKGWAVRSWDVIPSGAPVCEYTGILKKSCDVDNVKDNNYIFAIDCLETIKSLNGRKECNKGALKALLSNASESDYCVDAGSVGNIARFINHSCEPNLFVQCILSSHHDVSMARIVLFAADLIPPLQELTYDYGYALDSVTGENGEIIKLDCFCGAPTCSKRLY</sequence>
<dbReference type="STRING" id="29655.A0A0K9P775"/>
<feature type="region of interest" description="Disordered" evidence="9">
    <location>
        <begin position="35"/>
        <end position="55"/>
    </location>
</feature>
<dbReference type="Proteomes" id="UP000036987">
    <property type="component" value="Unassembled WGS sequence"/>
</dbReference>
<dbReference type="PROSITE" id="PS50868">
    <property type="entry name" value="POST_SET"/>
    <property type="match status" value="1"/>
</dbReference>
<evidence type="ECO:0000259" key="12">
    <source>
        <dbReference type="PROSITE" id="PS50868"/>
    </source>
</evidence>
<evidence type="ECO:0000256" key="1">
    <source>
        <dbReference type="ARBA" id="ARBA00004286"/>
    </source>
</evidence>
<protein>
    <submittedName>
        <fullName evidence="14">Histone-lysine N-methyltransferase</fullName>
    </submittedName>
</protein>
<dbReference type="SMART" id="SM00317">
    <property type="entry name" value="SET"/>
    <property type="match status" value="1"/>
</dbReference>
<dbReference type="InterPro" id="IPR007728">
    <property type="entry name" value="Pre-SET_dom"/>
</dbReference>
<dbReference type="OMA" id="NATGCKC"/>
<dbReference type="Gene3D" id="2.30.280.10">
    <property type="entry name" value="SRA-YDG"/>
    <property type="match status" value="1"/>
</dbReference>
<keyword evidence="15" id="KW-1185">Reference proteome</keyword>
<dbReference type="PROSITE" id="PS51015">
    <property type="entry name" value="YDG"/>
    <property type="match status" value="1"/>
</dbReference>
<dbReference type="PANTHER" id="PTHR45660">
    <property type="entry name" value="HISTONE-LYSINE N-METHYLTRANSFERASE SETMAR"/>
    <property type="match status" value="1"/>
</dbReference>
<reference evidence="15" key="1">
    <citation type="journal article" date="2016" name="Nature">
        <title>The genome of the seagrass Zostera marina reveals angiosperm adaptation to the sea.</title>
        <authorList>
            <person name="Olsen J.L."/>
            <person name="Rouze P."/>
            <person name="Verhelst B."/>
            <person name="Lin Y.-C."/>
            <person name="Bayer T."/>
            <person name="Collen J."/>
            <person name="Dattolo E."/>
            <person name="De Paoli E."/>
            <person name="Dittami S."/>
            <person name="Maumus F."/>
            <person name="Michel G."/>
            <person name="Kersting A."/>
            <person name="Lauritano C."/>
            <person name="Lohaus R."/>
            <person name="Toepel M."/>
            <person name="Tonon T."/>
            <person name="Vanneste K."/>
            <person name="Amirebrahimi M."/>
            <person name="Brakel J."/>
            <person name="Bostroem C."/>
            <person name="Chovatia M."/>
            <person name="Grimwood J."/>
            <person name="Jenkins J.W."/>
            <person name="Jueterbock A."/>
            <person name="Mraz A."/>
            <person name="Stam W.T."/>
            <person name="Tice H."/>
            <person name="Bornberg-Bauer E."/>
            <person name="Green P.J."/>
            <person name="Pearson G.A."/>
            <person name="Procaccini G."/>
            <person name="Duarte C.M."/>
            <person name="Schmutz J."/>
            <person name="Reusch T.B.H."/>
            <person name="Van de Peer Y."/>
        </authorList>
    </citation>
    <scope>NUCLEOTIDE SEQUENCE [LARGE SCALE GENOMIC DNA]</scope>
    <source>
        <strain evidence="15">cv. Finnish</strain>
    </source>
</reference>
<dbReference type="InterPro" id="IPR001214">
    <property type="entry name" value="SET_dom"/>
</dbReference>
<dbReference type="InterPro" id="IPR046341">
    <property type="entry name" value="SET_dom_sf"/>
</dbReference>
<dbReference type="PROSITE" id="PS50867">
    <property type="entry name" value="PRE_SET"/>
    <property type="match status" value="1"/>
</dbReference>
<evidence type="ECO:0000256" key="9">
    <source>
        <dbReference type="SAM" id="MobiDB-lite"/>
    </source>
</evidence>
<proteinExistence type="predicted"/>
<dbReference type="PROSITE" id="PS50280">
    <property type="entry name" value="SET"/>
    <property type="match status" value="1"/>
</dbReference>
<comment type="subcellular location">
    <subcellularLocation>
        <location evidence="1">Chromosome</location>
    </subcellularLocation>
    <subcellularLocation>
        <location evidence="8">Nucleus</location>
    </subcellularLocation>
</comment>
<keyword evidence="6" id="KW-0156">Chromatin regulator</keyword>
<evidence type="ECO:0000259" key="13">
    <source>
        <dbReference type="PROSITE" id="PS51015"/>
    </source>
</evidence>
<feature type="domain" description="SET" evidence="10">
    <location>
        <begin position="393"/>
        <end position="534"/>
    </location>
</feature>
<keyword evidence="7 8" id="KW-0539">Nucleus</keyword>
<dbReference type="GO" id="GO:0005694">
    <property type="term" value="C:chromosome"/>
    <property type="evidence" value="ECO:0007669"/>
    <property type="project" value="UniProtKB-SubCell"/>
</dbReference>
<dbReference type="OrthoDB" id="5792673at2759"/>
<dbReference type="PANTHER" id="PTHR45660:SF94">
    <property type="entry name" value="HISTONE-LYSINE N-METHYLTRANSFERASE, H3 LYSINE-9 SPECIFIC SUVH4"/>
    <property type="match status" value="1"/>
</dbReference>
<evidence type="ECO:0000313" key="14">
    <source>
        <dbReference type="EMBL" id="KMZ64849.1"/>
    </source>
</evidence>
<dbReference type="InterPro" id="IPR015947">
    <property type="entry name" value="PUA-like_sf"/>
</dbReference>
<dbReference type="GO" id="GO:0003690">
    <property type="term" value="F:double-stranded DNA binding"/>
    <property type="evidence" value="ECO:0000318"/>
    <property type="project" value="GO_Central"/>
</dbReference>
<dbReference type="EMBL" id="LFYR01001099">
    <property type="protein sequence ID" value="KMZ64849.1"/>
    <property type="molecule type" value="Genomic_DNA"/>
</dbReference>
<feature type="compositionally biased region" description="Basic residues" evidence="9">
    <location>
        <begin position="45"/>
        <end position="55"/>
    </location>
</feature>
<dbReference type="InterPro" id="IPR051357">
    <property type="entry name" value="H3K9_HMTase_SUVAR3-9"/>
</dbReference>
<dbReference type="InterPro" id="IPR036987">
    <property type="entry name" value="SRA-YDG_sf"/>
</dbReference>
<dbReference type="SMART" id="SM00468">
    <property type="entry name" value="PreSET"/>
    <property type="match status" value="1"/>
</dbReference>
<keyword evidence="4 14" id="KW-0808">Transferase</keyword>
<feature type="domain" description="Post-SET" evidence="12">
    <location>
        <begin position="548"/>
        <end position="564"/>
    </location>
</feature>